<dbReference type="KEGG" id="ssl:SS1G_14246"/>
<feature type="signal peptide" evidence="1">
    <location>
        <begin position="1"/>
        <end position="16"/>
    </location>
</feature>
<dbReference type="HOGENOM" id="CLU_3191612_0_0_1"/>
<dbReference type="EMBL" id="CH476651">
    <property type="protein sequence ID" value="EDO00376.1"/>
    <property type="molecule type" value="Genomic_DNA"/>
</dbReference>
<accession>A7F9G5</accession>
<protein>
    <submittedName>
        <fullName evidence="2">Uncharacterized protein</fullName>
    </submittedName>
</protein>
<evidence type="ECO:0000313" key="2">
    <source>
        <dbReference type="EMBL" id="EDO00376.1"/>
    </source>
</evidence>
<dbReference type="InParanoid" id="A7F9G5"/>
<organism evidence="2 3">
    <name type="scientific">Sclerotinia sclerotiorum (strain ATCC 18683 / 1980 / Ss-1)</name>
    <name type="common">White mold</name>
    <name type="synonym">Whetzelinia sclerotiorum</name>
    <dbReference type="NCBI Taxonomy" id="665079"/>
    <lineage>
        <taxon>Eukaryota</taxon>
        <taxon>Fungi</taxon>
        <taxon>Dikarya</taxon>
        <taxon>Ascomycota</taxon>
        <taxon>Pezizomycotina</taxon>
        <taxon>Leotiomycetes</taxon>
        <taxon>Helotiales</taxon>
        <taxon>Sclerotiniaceae</taxon>
        <taxon>Sclerotinia</taxon>
    </lineage>
</organism>
<name>A7F9G5_SCLS1</name>
<reference evidence="3" key="1">
    <citation type="journal article" date="2011" name="PLoS Genet.">
        <title>Genomic analysis of the necrotrophic fungal pathogens Sclerotinia sclerotiorum and Botrytis cinerea.</title>
        <authorList>
            <person name="Amselem J."/>
            <person name="Cuomo C.A."/>
            <person name="van Kan J.A."/>
            <person name="Viaud M."/>
            <person name="Benito E.P."/>
            <person name="Couloux A."/>
            <person name="Coutinho P.M."/>
            <person name="de Vries R.P."/>
            <person name="Dyer P.S."/>
            <person name="Fillinger S."/>
            <person name="Fournier E."/>
            <person name="Gout L."/>
            <person name="Hahn M."/>
            <person name="Kohn L."/>
            <person name="Lapalu N."/>
            <person name="Plummer K.M."/>
            <person name="Pradier J.M."/>
            <person name="Quevillon E."/>
            <person name="Sharon A."/>
            <person name="Simon A."/>
            <person name="ten Have A."/>
            <person name="Tudzynski B."/>
            <person name="Tudzynski P."/>
            <person name="Wincker P."/>
            <person name="Andrew M."/>
            <person name="Anthouard V."/>
            <person name="Beever R.E."/>
            <person name="Beffa R."/>
            <person name="Benoit I."/>
            <person name="Bouzid O."/>
            <person name="Brault B."/>
            <person name="Chen Z."/>
            <person name="Choquer M."/>
            <person name="Collemare J."/>
            <person name="Cotton P."/>
            <person name="Danchin E.G."/>
            <person name="Da Silva C."/>
            <person name="Gautier A."/>
            <person name="Giraud C."/>
            <person name="Giraud T."/>
            <person name="Gonzalez C."/>
            <person name="Grossetete S."/>
            <person name="Guldener U."/>
            <person name="Henrissat B."/>
            <person name="Howlett B.J."/>
            <person name="Kodira C."/>
            <person name="Kretschmer M."/>
            <person name="Lappartient A."/>
            <person name="Leroch M."/>
            <person name="Levis C."/>
            <person name="Mauceli E."/>
            <person name="Neuveglise C."/>
            <person name="Oeser B."/>
            <person name="Pearson M."/>
            <person name="Poulain J."/>
            <person name="Poussereau N."/>
            <person name="Quesneville H."/>
            <person name="Rascle C."/>
            <person name="Schumacher J."/>
            <person name="Segurens B."/>
            <person name="Sexton A."/>
            <person name="Silva E."/>
            <person name="Sirven C."/>
            <person name="Soanes D.M."/>
            <person name="Talbot N.J."/>
            <person name="Templeton M."/>
            <person name="Yandava C."/>
            <person name="Yarden O."/>
            <person name="Zeng Q."/>
            <person name="Rollins J.A."/>
            <person name="Lebrun M.H."/>
            <person name="Dickman M."/>
        </authorList>
    </citation>
    <scope>NUCLEOTIDE SEQUENCE [LARGE SCALE GENOMIC DNA]</scope>
    <source>
        <strain evidence="3">ATCC 18683 / 1980 / Ss-1</strain>
    </source>
</reference>
<keyword evidence="1" id="KW-0732">Signal</keyword>
<evidence type="ECO:0000313" key="3">
    <source>
        <dbReference type="Proteomes" id="UP000001312"/>
    </source>
</evidence>
<proteinExistence type="predicted"/>
<gene>
    <name evidence="2" type="ORF">SS1G_14246</name>
</gene>
<keyword evidence="3" id="KW-1185">Reference proteome</keyword>
<dbReference type="AlphaFoldDB" id="A7F9G5"/>
<dbReference type="RefSeq" id="XP_001584791.1">
    <property type="nucleotide sequence ID" value="XM_001584741.1"/>
</dbReference>
<dbReference type="GeneID" id="5480877"/>
<evidence type="ECO:0000256" key="1">
    <source>
        <dbReference type="SAM" id="SignalP"/>
    </source>
</evidence>
<feature type="chain" id="PRO_5002706586" evidence="1">
    <location>
        <begin position="17"/>
        <end position="46"/>
    </location>
</feature>
<dbReference type="Proteomes" id="UP000001312">
    <property type="component" value="Unassembled WGS sequence"/>
</dbReference>
<sequence length="46" mass="4993">MAIVCFLMVGLWVVGGEWSLVSGMRTTISLFKDHKTCGSEGFGVQN</sequence>